<dbReference type="PANTHER" id="PTHR13932">
    <property type="entry name" value="COPROPORPHYRINIGEN III OXIDASE"/>
    <property type="match status" value="1"/>
</dbReference>
<dbReference type="SFLD" id="SFLDG01082">
    <property type="entry name" value="B12-binding_domain_containing"/>
    <property type="match status" value="1"/>
</dbReference>
<dbReference type="SUPFAM" id="SSF102114">
    <property type="entry name" value="Radical SAM enzymes"/>
    <property type="match status" value="1"/>
</dbReference>
<proteinExistence type="inferred from homology"/>
<evidence type="ECO:0000256" key="8">
    <source>
        <dbReference type="ARBA" id="ARBA00023186"/>
    </source>
</evidence>
<keyword evidence="5 9" id="KW-0479">Metal-binding</keyword>
<keyword evidence="8 9" id="KW-0143">Chaperone</keyword>
<evidence type="ECO:0000256" key="9">
    <source>
        <dbReference type="RuleBase" id="RU364116"/>
    </source>
</evidence>
<evidence type="ECO:0000256" key="2">
    <source>
        <dbReference type="ARBA" id="ARBA00017228"/>
    </source>
</evidence>
<dbReference type="Pfam" id="PF04055">
    <property type="entry name" value="Radical_SAM"/>
    <property type="match status" value="1"/>
</dbReference>
<dbReference type="SMART" id="SM00729">
    <property type="entry name" value="Elp3"/>
    <property type="match status" value="1"/>
</dbReference>
<evidence type="ECO:0000256" key="4">
    <source>
        <dbReference type="ARBA" id="ARBA00022691"/>
    </source>
</evidence>
<dbReference type="PROSITE" id="PS51918">
    <property type="entry name" value="RADICAL_SAM"/>
    <property type="match status" value="1"/>
</dbReference>
<dbReference type="EMBL" id="JACOGK010000010">
    <property type="protein sequence ID" value="MBC3536569.1"/>
    <property type="molecule type" value="Genomic_DNA"/>
</dbReference>
<evidence type="ECO:0000256" key="7">
    <source>
        <dbReference type="ARBA" id="ARBA00023014"/>
    </source>
</evidence>
<protein>
    <recommendedName>
        <fullName evidence="2 9">Heme chaperone HemW</fullName>
    </recommendedName>
</protein>
<dbReference type="InterPro" id="IPR006638">
    <property type="entry name" value="Elp3/MiaA/NifB-like_rSAM"/>
</dbReference>
<keyword evidence="7 9" id="KW-0411">Iron-sulfur</keyword>
<dbReference type="InterPro" id="IPR034505">
    <property type="entry name" value="Coproporphyrinogen-III_oxidase"/>
</dbReference>
<comment type="subcellular location">
    <subcellularLocation>
        <location evidence="9">Cytoplasm</location>
    </subcellularLocation>
</comment>
<dbReference type="InterPro" id="IPR013785">
    <property type="entry name" value="Aldolase_TIM"/>
</dbReference>
<dbReference type="InterPro" id="IPR010723">
    <property type="entry name" value="HemN_C"/>
</dbReference>
<dbReference type="RefSeq" id="WP_186502725.1">
    <property type="nucleotide sequence ID" value="NZ_JACOGK010000010.1"/>
</dbReference>
<comment type="similarity">
    <text evidence="1">Belongs to the anaerobic coproporphyrinogen-III oxidase family. HemW subfamily.</text>
</comment>
<evidence type="ECO:0000256" key="5">
    <source>
        <dbReference type="ARBA" id="ARBA00022723"/>
    </source>
</evidence>
<keyword evidence="12" id="KW-1185">Reference proteome</keyword>
<evidence type="ECO:0000259" key="10">
    <source>
        <dbReference type="PROSITE" id="PS51918"/>
    </source>
</evidence>
<name>A0ABR6VH78_9FIRM</name>
<evidence type="ECO:0000313" key="12">
    <source>
        <dbReference type="Proteomes" id="UP000606870"/>
    </source>
</evidence>
<sequence length="378" mass="41460">MTGLYIHIPFCRQKCRYCDFPSYGGVDNYIAPYVKALCREIADSDRDHPGSAGTALDTVYFGGGTPSLLSLSQVEEILTAVRHYFAVTGGAEITFEANPDSLTAAYAKGLAGLGINRLSIGIQSFQPGLLRTLGRIHTADEGKAAIWAAKNAGIDNLSADLMYGLPGQNLRDVDADLKELLALPLTHASIYSLILEEGTPFYHDVTTGTLELPPDDCVETMGQAVHAAMEVAGFEHYEISSYARPGNRSRHNTKYWQYVPYVSAGVTAHSFWHNCRQAHIANIPQYIRLAGQASLIGERVEIDAKRGPEDYCFLALRMRDGIDAKAFKDQFGTTVEAEFGTVLAPLVTQGLLQQTRRGYALTEKGLAYGNYVFSRFIR</sequence>
<dbReference type="InterPro" id="IPR058240">
    <property type="entry name" value="rSAM_sf"/>
</dbReference>
<evidence type="ECO:0000256" key="6">
    <source>
        <dbReference type="ARBA" id="ARBA00023004"/>
    </source>
</evidence>
<dbReference type="InterPro" id="IPR004559">
    <property type="entry name" value="HemW-like"/>
</dbReference>
<evidence type="ECO:0000256" key="3">
    <source>
        <dbReference type="ARBA" id="ARBA00022617"/>
    </source>
</evidence>
<comment type="function">
    <text evidence="9">Probably acts as a heme chaperone, transferring heme to an unknown acceptor. Binds one molecule of heme per monomer, possibly covalently. Binds 1 [4Fe-4S] cluster. The cluster is coordinated with 3 cysteines and an exchangeable S-adenosyl-L-methionine.</text>
</comment>
<dbReference type="SFLD" id="SFLDF00562">
    <property type="entry name" value="HemN-like__clustered_with_heat"/>
    <property type="match status" value="1"/>
</dbReference>
<dbReference type="SFLD" id="SFLDF00288">
    <property type="entry name" value="HemN-like__clustered_with_nucl"/>
    <property type="match status" value="1"/>
</dbReference>
<gene>
    <name evidence="11" type="primary">hemW</name>
    <name evidence="11" type="ORF">H8J70_04790</name>
</gene>
<dbReference type="InterPro" id="IPR007197">
    <property type="entry name" value="rSAM"/>
</dbReference>
<dbReference type="SFLD" id="SFLDS00029">
    <property type="entry name" value="Radical_SAM"/>
    <property type="match status" value="1"/>
</dbReference>
<dbReference type="PANTHER" id="PTHR13932:SF5">
    <property type="entry name" value="RADICAL S-ADENOSYL METHIONINE DOMAIN-CONTAINING PROTEIN 1, MITOCHONDRIAL"/>
    <property type="match status" value="1"/>
</dbReference>
<feature type="domain" description="Radical SAM core" evidence="10">
    <location>
        <begin position="1"/>
        <end position="235"/>
    </location>
</feature>
<keyword evidence="9" id="KW-0004">4Fe-4S</keyword>
<keyword evidence="3 9" id="KW-0349">Heme</keyword>
<accession>A0ABR6VH78</accession>
<evidence type="ECO:0000313" key="11">
    <source>
        <dbReference type="EMBL" id="MBC3536569.1"/>
    </source>
</evidence>
<evidence type="ECO:0000256" key="1">
    <source>
        <dbReference type="ARBA" id="ARBA00006100"/>
    </source>
</evidence>
<reference evidence="11 12" key="1">
    <citation type="submission" date="2020-08" db="EMBL/GenBank/DDBJ databases">
        <authorList>
            <person name="Liu C."/>
            <person name="Sun Q."/>
        </authorList>
    </citation>
    <scope>NUCLEOTIDE SEQUENCE [LARGE SCALE GENOMIC DNA]</scope>
    <source>
        <strain evidence="11 12">NSJ-59</strain>
    </source>
</reference>
<dbReference type="Gene3D" id="3.20.20.70">
    <property type="entry name" value="Aldolase class I"/>
    <property type="match status" value="1"/>
</dbReference>
<dbReference type="NCBIfam" id="TIGR00539">
    <property type="entry name" value="hemN_rel"/>
    <property type="match status" value="1"/>
</dbReference>
<keyword evidence="4 9" id="KW-0949">S-adenosyl-L-methionine</keyword>
<keyword evidence="9" id="KW-0963">Cytoplasm</keyword>
<dbReference type="CDD" id="cd01335">
    <property type="entry name" value="Radical_SAM"/>
    <property type="match status" value="1"/>
</dbReference>
<organism evidence="11 12">
    <name type="scientific">Megasphaera hominis</name>
    <dbReference type="NCBI Taxonomy" id="159836"/>
    <lineage>
        <taxon>Bacteria</taxon>
        <taxon>Bacillati</taxon>
        <taxon>Bacillota</taxon>
        <taxon>Negativicutes</taxon>
        <taxon>Veillonellales</taxon>
        <taxon>Veillonellaceae</taxon>
        <taxon>Megasphaera</taxon>
    </lineage>
</organism>
<comment type="caution">
    <text evidence="11">The sequence shown here is derived from an EMBL/GenBank/DDBJ whole genome shotgun (WGS) entry which is preliminary data.</text>
</comment>
<keyword evidence="6 9" id="KW-0408">Iron</keyword>
<dbReference type="Pfam" id="PF06969">
    <property type="entry name" value="HemN_C"/>
    <property type="match status" value="1"/>
</dbReference>
<dbReference type="SFLD" id="SFLDG01065">
    <property type="entry name" value="anaerobic_coproporphyrinogen-I"/>
    <property type="match status" value="1"/>
</dbReference>
<dbReference type="Proteomes" id="UP000606870">
    <property type="component" value="Unassembled WGS sequence"/>
</dbReference>